<keyword evidence="1" id="KW-0732">Signal</keyword>
<protein>
    <recommendedName>
        <fullName evidence="4">Lipocalin-like domain-containing protein</fullName>
    </recommendedName>
</protein>
<comment type="caution">
    <text evidence="2">The sequence shown here is derived from an EMBL/GenBank/DDBJ whole genome shotgun (WGS) entry which is preliminary data.</text>
</comment>
<evidence type="ECO:0000313" key="3">
    <source>
        <dbReference type="Proteomes" id="UP001620397"/>
    </source>
</evidence>
<accession>A0ABW8KMT3</accession>
<evidence type="ECO:0000256" key="1">
    <source>
        <dbReference type="SAM" id="SignalP"/>
    </source>
</evidence>
<evidence type="ECO:0008006" key="4">
    <source>
        <dbReference type="Google" id="ProtNLM"/>
    </source>
</evidence>
<name>A0ABW8KMT3_9GAMM</name>
<reference evidence="2 3" key="1">
    <citation type="submission" date="2020-10" db="EMBL/GenBank/DDBJ databases">
        <title>Phylogeny of dyella-like bacteria.</title>
        <authorList>
            <person name="Fu J."/>
        </authorList>
    </citation>
    <scope>NUCLEOTIDE SEQUENCE [LARGE SCALE GENOMIC DNA]</scope>
    <source>
        <strain evidence="2 3">DKC-1</strain>
    </source>
</reference>
<keyword evidence="3" id="KW-1185">Reference proteome</keyword>
<feature type="chain" id="PRO_5045931235" description="Lipocalin-like domain-containing protein" evidence="1">
    <location>
        <begin position="22"/>
        <end position="262"/>
    </location>
</feature>
<feature type="signal peptide" evidence="1">
    <location>
        <begin position="1"/>
        <end position="21"/>
    </location>
</feature>
<evidence type="ECO:0000313" key="2">
    <source>
        <dbReference type="EMBL" id="MFK2932427.1"/>
    </source>
</evidence>
<gene>
    <name evidence="2" type="ORF">ISP14_16710</name>
</gene>
<proteinExistence type="predicted"/>
<dbReference type="EMBL" id="JADIKL010000012">
    <property type="protein sequence ID" value="MFK2932427.1"/>
    <property type="molecule type" value="Genomic_DNA"/>
</dbReference>
<dbReference type="RefSeq" id="WP_404542023.1">
    <property type="nucleotide sequence ID" value="NZ_JADIKL010000012.1"/>
</dbReference>
<sequence>MKSLLIAGLVLALFAPASALAQNTFDGTWKTDPASIQDTGKPITVTLKDGVFHCDCDNPAVNVKADGKDHPTAGHIGYDTSSVEVVNNNKLHMIEKKAGKVVGDSTLTASADGGTVTNEFTDTSGSSPVTGKVVFERVGKAMPGSNLTTGVWKLKNIDNYSDNALTFTYKIDGNTVNFKDSTGDSYTAMMGGKAVPVHETTNTHATVSVLKVGKNGMRETYMHDGKPTSTVTMTLSDDGKSMKSIWHNLRTGRSGSSMATRQ</sequence>
<dbReference type="Proteomes" id="UP001620397">
    <property type="component" value="Unassembled WGS sequence"/>
</dbReference>
<organism evidence="2 3">
    <name type="scientific">Dyella agri</name>
    <dbReference type="NCBI Taxonomy" id="1926869"/>
    <lineage>
        <taxon>Bacteria</taxon>
        <taxon>Pseudomonadati</taxon>
        <taxon>Pseudomonadota</taxon>
        <taxon>Gammaproteobacteria</taxon>
        <taxon>Lysobacterales</taxon>
        <taxon>Rhodanobacteraceae</taxon>
        <taxon>Dyella</taxon>
    </lineage>
</organism>